<dbReference type="Pfam" id="PF01850">
    <property type="entry name" value="PIN"/>
    <property type="match status" value="1"/>
</dbReference>
<feature type="domain" description="PIN" evidence="9">
    <location>
        <begin position="2"/>
        <end position="123"/>
    </location>
</feature>
<dbReference type="Proteomes" id="UP000024284">
    <property type="component" value="Unassembled WGS sequence"/>
</dbReference>
<dbReference type="GO" id="GO:0090729">
    <property type="term" value="F:toxin activity"/>
    <property type="evidence" value="ECO:0007669"/>
    <property type="project" value="UniProtKB-KW"/>
</dbReference>
<dbReference type="HAMAP" id="MF_00265">
    <property type="entry name" value="VapC_Nob1"/>
    <property type="match status" value="1"/>
</dbReference>
<feature type="binding site" evidence="8">
    <location>
        <position position="5"/>
    </location>
    <ligand>
        <name>Mg(2+)</name>
        <dbReference type="ChEBI" id="CHEBI:18420"/>
    </ligand>
</feature>
<dbReference type="CDD" id="cd18748">
    <property type="entry name" value="PIN_VapC4-5_FitB-like"/>
    <property type="match status" value="1"/>
</dbReference>
<keyword evidence="6 8" id="KW-0460">Magnesium</keyword>
<comment type="similarity">
    <text evidence="7 8">Belongs to the PINc/VapC protein family.</text>
</comment>
<dbReference type="PATRIC" id="fig|1219045.3.peg.2279"/>
<reference evidence="10" key="1">
    <citation type="submission" date="2014-08" db="EMBL/GenBank/DDBJ databases">
        <title>Draft genome sequences of Sphingobium herbicidovorans.</title>
        <authorList>
            <person name="Gan H.M."/>
            <person name="Gan H.Y."/>
            <person name="Savka M.A."/>
        </authorList>
    </citation>
    <scope>NUCLEOTIDE SEQUENCE [LARGE SCALE GENOMIC DNA]</scope>
    <source>
        <strain evidence="10">NBRC 16415</strain>
    </source>
</reference>
<evidence type="ECO:0000256" key="2">
    <source>
        <dbReference type="ARBA" id="ARBA00022649"/>
    </source>
</evidence>
<evidence type="ECO:0000259" key="9">
    <source>
        <dbReference type="Pfam" id="PF01850"/>
    </source>
</evidence>
<keyword evidence="5 8" id="KW-0378">Hydrolase</keyword>
<evidence type="ECO:0000256" key="5">
    <source>
        <dbReference type="ARBA" id="ARBA00022801"/>
    </source>
</evidence>
<evidence type="ECO:0000313" key="10">
    <source>
        <dbReference type="EMBL" id="KFG89942.1"/>
    </source>
</evidence>
<keyword evidence="11" id="KW-1185">Reference proteome</keyword>
<gene>
    <name evidence="10" type="primary">vapC_1</name>
    <name evidence="8" type="synonym">vapC</name>
    <name evidence="10" type="ORF">BV98_002238</name>
</gene>
<dbReference type="GO" id="GO:0016787">
    <property type="term" value="F:hydrolase activity"/>
    <property type="evidence" value="ECO:0007669"/>
    <property type="project" value="UniProtKB-KW"/>
</dbReference>
<keyword evidence="3 8" id="KW-0540">Nuclease</keyword>
<dbReference type="EC" id="3.1.-.-" evidence="8"/>
<dbReference type="AlphaFoldDB" id="A0A086P974"/>
<dbReference type="PANTHER" id="PTHR33653">
    <property type="entry name" value="RIBONUCLEASE VAPC2"/>
    <property type="match status" value="1"/>
</dbReference>
<evidence type="ECO:0000256" key="4">
    <source>
        <dbReference type="ARBA" id="ARBA00022723"/>
    </source>
</evidence>
<comment type="function">
    <text evidence="8">Toxic component of a toxin-antitoxin (TA) system. An RNase.</text>
</comment>
<dbReference type="Gene3D" id="3.40.50.1010">
    <property type="entry name" value="5'-nuclease"/>
    <property type="match status" value="1"/>
</dbReference>
<dbReference type="InterPro" id="IPR050556">
    <property type="entry name" value="Type_II_TA_system_RNase"/>
</dbReference>
<comment type="cofactor">
    <cofactor evidence="1 8">
        <name>Mg(2+)</name>
        <dbReference type="ChEBI" id="CHEBI:18420"/>
    </cofactor>
</comment>
<dbReference type="GO" id="GO:0004540">
    <property type="term" value="F:RNA nuclease activity"/>
    <property type="evidence" value="ECO:0007669"/>
    <property type="project" value="InterPro"/>
</dbReference>
<feature type="binding site" evidence="8">
    <location>
        <position position="96"/>
    </location>
    <ligand>
        <name>Mg(2+)</name>
        <dbReference type="ChEBI" id="CHEBI:18420"/>
    </ligand>
</feature>
<protein>
    <recommendedName>
        <fullName evidence="8">Ribonuclease VapC</fullName>
        <shortName evidence="8">RNase VapC</shortName>
        <ecNumber evidence="8">3.1.-.-</ecNumber>
    </recommendedName>
    <alternativeName>
        <fullName evidence="8">Toxin VapC</fullName>
    </alternativeName>
</protein>
<keyword evidence="8" id="KW-0800">Toxin</keyword>
<dbReference type="InterPro" id="IPR022907">
    <property type="entry name" value="VapC_family"/>
</dbReference>
<sequence length="135" mass="14981">MYLLDTTILSDLVRHPQGVIGGHIAQGTTETIVTSIIVASELRFGAERRGSERLTAQLEGILKRLPVLPLEDDADRHYGVLRAELERQGKPIGGNDMFIAAHALARDATLVTDDGREFERMPGLRVENWLRLPDV</sequence>
<dbReference type="GO" id="GO:0000287">
    <property type="term" value="F:magnesium ion binding"/>
    <property type="evidence" value="ECO:0007669"/>
    <property type="project" value="UniProtKB-UniRule"/>
</dbReference>
<evidence type="ECO:0000256" key="3">
    <source>
        <dbReference type="ARBA" id="ARBA00022722"/>
    </source>
</evidence>
<keyword evidence="2 8" id="KW-1277">Toxin-antitoxin system</keyword>
<evidence type="ECO:0000256" key="6">
    <source>
        <dbReference type="ARBA" id="ARBA00022842"/>
    </source>
</evidence>
<evidence type="ECO:0000313" key="11">
    <source>
        <dbReference type="Proteomes" id="UP000024284"/>
    </source>
</evidence>
<dbReference type="InterPro" id="IPR002716">
    <property type="entry name" value="PIN_dom"/>
</dbReference>
<dbReference type="RefSeq" id="WP_037466046.1">
    <property type="nucleotide sequence ID" value="NZ_BCZD01000046.1"/>
</dbReference>
<dbReference type="EMBL" id="JFZA02000018">
    <property type="protein sequence ID" value="KFG89942.1"/>
    <property type="molecule type" value="Genomic_DNA"/>
</dbReference>
<name>A0A086P974_SPHHM</name>
<evidence type="ECO:0000256" key="7">
    <source>
        <dbReference type="ARBA" id="ARBA00038093"/>
    </source>
</evidence>
<dbReference type="SUPFAM" id="SSF88723">
    <property type="entry name" value="PIN domain-like"/>
    <property type="match status" value="1"/>
</dbReference>
<dbReference type="eggNOG" id="COG1487">
    <property type="taxonomic scope" value="Bacteria"/>
</dbReference>
<evidence type="ECO:0000256" key="1">
    <source>
        <dbReference type="ARBA" id="ARBA00001946"/>
    </source>
</evidence>
<keyword evidence="4 8" id="KW-0479">Metal-binding</keyword>
<proteinExistence type="inferred from homology"/>
<dbReference type="OrthoDB" id="9796690at2"/>
<dbReference type="PANTHER" id="PTHR33653:SF1">
    <property type="entry name" value="RIBONUCLEASE VAPC2"/>
    <property type="match status" value="1"/>
</dbReference>
<evidence type="ECO:0000256" key="8">
    <source>
        <dbReference type="HAMAP-Rule" id="MF_00265"/>
    </source>
</evidence>
<organism evidence="10 11">
    <name type="scientific">Sphingobium herbicidovorans (strain ATCC 700291 / DSM 11019 / CCUG 56400 / KCTC 2939 / LMG 18315 / NBRC 16415 / MH)</name>
    <name type="common">Sphingomonas herbicidovorans</name>
    <dbReference type="NCBI Taxonomy" id="1219045"/>
    <lineage>
        <taxon>Bacteria</taxon>
        <taxon>Pseudomonadati</taxon>
        <taxon>Pseudomonadota</taxon>
        <taxon>Alphaproteobacteria</taxon>
        <taxon>Sphingomonadales</taxon>
        <taxon>Sphingomonadaceae</taxon>
        <taxon>Sphingobium</taxon>
    </lineage>
</organism>
<accession>A0A086P974</accession>
<dbReference type="STRING" id="76947.GCA_002080435_03922"/>
<comment type="caution">
    <text evidence="10">The sequence shown here is derived from an EMBL/GenBank/DDBJ whole genome shotgun (WGS) entry which is preliminary data.</text>
</comment>
<dbReference type="InterPro" id="IPR029060">
    <property type="entry name" value="PIN-like_dom_sf"/>
</dbReference>